<dbReference type="OrthoDB" id="6602337at2759"/>
<gene>
    <name evidence="3" type="ORF">FWK35_00028909</name>
</gene>
<reference evidence="3 4" key="1">
    <citation type="submission" date="2019-08" db="EMBL/GenBank/DDBJ databases">
        <title>Whole genome of Aphis craccivora.</title>
        <authorList>
            <person name="Voronova N.V."/>
            <person name="Shulinski R.S."/>
            <person name="Bandarenka Y.V."/>
            <person name="Zhorov D.G."/>
            <person name="Warner D."/>
        </authorList>
    </citation>
    <scope>NUCLEOTIDE SEQUENCE [LARGE SCALE GENOMIC DNA]</scope>
    <source>
        <strain evidence="3">180601</strain>
        <tissue evidence="3">Whole Body</tissue>
    </source>
</reference>
<keyword evidence="1" id="KW-0863">Zinc-finger</keyword>
<dbReference type="Proteomes" id="UP000478052">
    <property type="component" value="Unassembled WGS sequence"/>
</dbReference>
<dbReference type="SUPFAM" id="SSF54060">
    <property type="entry name" value="His-Me finger endonucleases"/>
    <property type="match status" value="1"/>
</dbReference>
<proteinExistence type="predicted"/>
<keyword evidence="1" id="KW-0479">Metal-binding</keyword>
<dbReference type="InterPro" id="IPR044925">
    <property type="entry name" value="His-Me_finger_sf"/>
</dbReference>
<evidence type="ECO:0000259" key="2">
    <source>
        <dbReference type="PROSITE" id="PS50157"/>
    </source>
</evidence>
<feature type="non-terminal residue" evidence="3">
    <location>
        <position position="1"/>
    </location>
</feature>
<dbReference type="InterPro" id="IPR004211">
    <property type="entry name" value="Endonuclease_7"/>
</dbReference>
<dbReference type="InterPro" id="IPR013087">
    <property type="entry name" value="Znf_C2H2_type"/>
</dbReference>
<evidence type="ECO:0000313" key="3">
    <source>
        <dbReference type="EMBL" id="KAF0714556.1"/>
    </source>
</evidence>
<dbReference type="PANTHER" id="PTHR31511:SF12">
    <property type="entry name" value="RHO TERMINATION FACTOR N-TERMINAL DOMAIN-CONTAINING PROTEIN"/>
    <property type="match status" value="1"/>
</dbReference>
<sequence length="650" mass="73521">SNMLRHEKSHKQIKFQCGRCKQDFTRQSNLTDHVQKKHGFVKYGSEYNLAMGIAVGQQQSISSMGIVNSVASTLNVNDIIPQQVPTPPAPSVKRAKTNSARNIVKFKKARIGMVNTPGFIEPDSALDRTVVWYYRGNTENCASYQTFLESIKLELIEKINYCVRINPIKYNLKLESVYAHRELPAEDRAFKTMSREAYIHSDVRAMVDEDFAALMSEEDRYMKKGSGFTLSSIDGLLLGIYEHTPLGGSSYIPLPENIMRKKAVINPMNIDDDCFKWAILARHVPVGHRNHVGQNYYNEEHRYDFSELSSPTPISEIHIFERRNKGVSVNVYGLKPGKGGKVGKGGKGEKVGKESVVYPIRVVENEKAEHFDLLVIEGSERMHYTYISNFSRLVRSQKTLHTNRLFICKSYAGRGEVLGFNGWANMQRHPFAIYADFEALLEKQTERVGASTDGIHAHHPMSYGYFVKAAADVPVALMEKYNIPQTPVIYRGSGSRDEVAKHFVASVTALTIRLGNLLKATNVPISMGVEELRAHNAKSVCDMCKLGFTETRWKVADHCHLSERLRHTLCSPCNLKLTTPKFVPCFLHNLSKYDAHFIVTELGYNKESITVIPNTEENYISFSKRVIYLFIVHIHSLVKIPLIDLPNSNL</sequence>
<dbReference type="AlphaFoldDB" id="A0A6G0VYN1"/>
<dbReference type="PANTHER" id="PTHR31511">
    <property type="entry name" value="PROTEIN CBG23764"/>
    <property type="match status" value="1"/>
</dbReference>
<comment type="caution">
    <text evidence="3">The sequence shown here is derived from an EMBL/GenBank/DDBJ whole genome shotgun (WGS) entry which is preliminary data.</text>
</comment>
<accession>A0A6G0VYN1</accession>
<keyword evidence="4" id="KW-1185">Reference proteome</keyword>
<keyword evidence="1" id="KW-0862">Zinc</keyword>
<protein>
    <recommendedName>
        <fullName evidence="2">C2H2-type domain-containing protein</fullName>
    </recommendedName>
</protein>
<dbReference type="PROSITE" id="PS50157">
    <property type="entry name" value="ZINC_FINGER_C2H2_2"/>
    <property type="match status" value="1"/>
</dbReference>
<dbReference type="PROSITE" id="PS00028">
    <property type="entry name" value="ZINC_FINGER_C2H2_1"/>
    <property type="match status" value="1"/>
</dbReference>
<evidence type="ECO:0000256" key="1">
    <source>
        <dbReference type="PROSITE-ProRule" id="PRU00042"/>
    </source>
</evidence>
<name>A0A6G0VYN1_APHCR</name>
<dbReference type="InterPro" id="IPR038563">
    <property type="entry name" value="Endonuclease_7_sf"/>
</dbReference>
<feature type="domain" description="C2H2-type" evidence="2">
    <location>
        <begin position="15"/>
        <end position="38"/>
    </location>
</feature>
<dbReference type="Gene3D" id="3.40.1800.10">
    <property type="entry name" value="His-Me finger endonucleases"/>
    <property type="match status" value="1"/>
</dbReference>
<dbReference type="Pfam" id="PF02945">
    <property type="entry name" value="Endonuclease_7"/>
    <property type="match status" value="1"/>
</dbReference>
<dbReference type="GO" id="GO:0008270">
    <property type="term" value="F:zinc ion binding"/>
    <property type="evidence" value="ECO:0007669"/>
    <property type="project" value="UniProtKB-KW"/>
</dbReference>
<dbReference type="EMBL" id="VUJU01010376">
    <property type="protein sequence ID" value="KAF0714556.1"/>
    <property type="molecule type" value="Genomic_DNA"/>
</dbReference>
<dbReference type="Gene3D" id="3.30.160.60">
    <property type="entry name" value="Classic Zinc Finger"/>
    <property type="match status" value="1"/>
</dbReference>
<organism evidence="3 4">
    <name type="scientific">Aphis craccivora</name>
    <name type="common">Cowpea aphid</name>
    <dbReference type="NCBI Taxonomy" id="307492"/>
    <lineage>
        <taxon>Eukaryota</taxon>
        <taxon>Metazoa</taxon>
        <taxon>Ecdysozoa</taxon>
        <taxon>Arthropoda</taxon>
        <taxon>Hexapoda</taxon>
        <taxon>Insecta</taxon>
        <taxon>Pterygota</taxon>
        <taxon>Neoptera</taxon>
        <taxon>Paraneoptera</taxon>
        <taxon>Hemiptera</taxon>
        <taxon>Sternorrhyncha</taxon>
        <taxon>Aphidomorpha</taxon>
        <taxon>Aphidoidea</taxon>
        <taxon>Aphididae</taxon>
        <taxon>Aphidini</taxon>
        <taxon>Aphis</taxon>
        <taxon>Aphis</taxon>
    </lineage>
</organism>
<evidence type="ECO:0000313" key="4">
    <source>
        <dbReference type="Proteomes" id="UP000478052"/>
    </source>
</evidence>